<dbReference type="InterPro" id="IPR007889">
    <property type="entry name" value="HTH_Psq"/>
</dbReference>
<dbReference type="PANTHER" id="PTHR19303:SF59">
    <property type="entry name" value="HTH CENPB-TYPE DOMAIN-CONTAINING PROTEIN"/>
    <property type="match status" value="1"/>
</dbReference>
<evidence type="ECO:0000259" key="7">
    <source>
        <dbReference type="PROSITE" id="PS51253"/>
    </source>
</evidence>
<organism evidence="8 9">
    <name type="scientific">Felis catus</name>
    <name type="common">Cat</name>
    <name type="synonym">Felis silvestris catus</name>
    <dbReference type="NCBI Taxonomy" id="9685"/>
    <lineage>
        <taxon>Eukaryota</taxon>
        <taxon>Metazoa</taxon>
        <taxon>Chordata</taxon>
        <taxon>Craniata</taxon>
        <taxon>Vertebrata</taxon>
        <taxon>Euteleostomi</taxon>
        <taxon>Mammalia</taxon>
        <taxon>Eutheria</taxon>
        <taxon>Laurasiatheria</taxon>
        <taxon>Carnivora</taxon>
        <taxon>Feliformia</taxon>
        <taxon>Felidae</taxon>
        <taxon>Felinae</taxon>
        <taxon>Felis</taxon>
    </lineage>
</organism>
<dbReference type="GeneTree" id="ENSGT00940000163154"/>
<accession>A0ABI7VR32</accession>
<feature type="DNA-binding region" description="H-T-H motif" evidence="5">
    <location>
        <begin position="40"/>
        <end position="60"/>
    </location>
</feature>
<evidence type="ECO:0008006" key="10">
    <source>
        <dbReference type="Google" id="ProtNLM"/>
    </source>
</evidence>
<dbReference type="InterPro" id="IPR036388">
    <property type="entry name" value="WH-like_DNA-bd_sf"/>
</dbReference>
<dbReference type="InterPro" id="IPR006600">
    <property type="entry name" value="HTH_CenpB_DNA-bd_dom"/>
</dbReference>
<reference evidence="8" key="2">
    <citation type="submission" date="2025-08" db="UniProtKB">
        <authorList>
            <consortium name="Ensembl"/>
        </authorList>
    </citation>
    <scope>IDENTIFICATION</scope>
    <source>
        <strain evidence="8">breed Abyssinian</strain>
    </source>
</reference>
<dbReference type="Proteomes" id="UP000823872">
    <property type="component" value="Chromosome E2"/>
</dbReference>
<protein>
    <recommendedName>
        <fullName evidence="10">HTH CENPB-type domain-containing protein</fullName>
    </recommendedName>
</protein>
<dbReference type="Pfam" id="PF03184">
    <property type="entry name" value="DDE_1"/>
    <property type="match status" value="1"/>
</dbReference>
<dbReference type="Gene3D" id="1.10.10.60">
    <property type="entry name" value="Homeodomain-like"/>
    <property type="match status" value="1"/>
</dbReference>
<evidence type="ECO:0000256" key="4">
    <source>
        <dbReference type="ARBA" id="ARBA00023242"/>
    </source>
</evidence>
<dbReference type="Ensembl" id="ENSFCTT00005000758.1">
    <property type="protein sequence ID" value="ENSFCTP00005000371.1"/>
    <property type="gene ID" value="ENSFCTG00005000305.1"/>
</dbReference>
<evidence type="ECO:0000313" key="8">
    <source>
        <dbReference type="Ensembl" id="ENSFCTP00005000371.1"/>
    </source>
</evidence>
<dbReference type="SMART" id="SM00674">
    <property type="entry name" value="CENPB"/>
    <property type="match status" value="1"/>
</dbReference>
<evidence type="ECO:0000256" key="1">
    <source>
        <dbReference type="ARBA" id="ARBA00004123"/>
    </source>
</evidence>
<feature type="domain" description="HTH psq-type" evidence="6">
    <location>
        <begin position="13"/>
        <end position="64"/>
    </location>
</feature>
<dbReference type="Pfam" id="PF04218">
    <property type="entry name" value="CENP-B_N"/>
    <property type="match status" value="1"/>
</dbReference>
<evidence type="ECO:0000259" key="6">
    <source>
        <dbReference type="PROSITE" id="PS50960"/>
    </source>
</evidence>
<sequence>MPGKRSLNASAIPSAKRERKAITLDIKLEVLRRFEVGEKLSQIAKALGLAVSTVATIRDNKEKIKANSQIATPLRASRLTRHRSAVMETMERLLHVWLEDQSQRNVPLSVTIIQEKAKSLFDDLQRERGASSQTEKFTASKGWFVRFKERHCLPHFKINSTAPGNKDIYPKALRSIIEEDNAPCHPVNLSDLSDNVRVEYLHDSTADSIQPMGQGIASAFKAHYVRRTFEHILEATDGEDTAMIREFWRNYSIMDAVDNIALAWEALRPATMNSVWKKIWPECVRFQSVSQTDNIAQLQQNIVTLAKNVAFEEVVEADVDQLLRSHEEDLSNTELMQLEQEPAEEESEDAPPALRQLTTGRLSAAFSHFEAGLQVLTSDGPNDDWKLKVSGAINDAINCYRELYNEKKRRSKQLS</sequence>
<keyword evidence="4 5" id="KW-0539">Nucleus</keyword>
<dbReference type="InterPro" id="IPR009057">
    <property type="entry name" value="Homeodomain-like_sf"/>
</dbReference>
<keyword evidence="9" id="KW-1185">Reference proteome</keyword>
<comment type="subcellular location">
    <subcellularLocation>
        <location evidence="1 5">Nucleus</location>
    </subcellularLocation>
</comment>
<dbReference type="PROSITE" id="PS50960">
    <property type="entry name" value="HTH_PSQ"/>
    <property type="match status" value="1"/>
</dbReference>
<proteinExistence type="inferred from homology"/>
<dbReference type="PROSITE" id="PS51253">
    <property type="entry name" value="HTH_CENPB"/>
    <property type="match status" value="1"/>
</dbReference>
<dbReference type="PANTHER" id="PTHR19303">
    <property type="entry name" value="TRANSPOSON"/>
    <property type="match status" value="1"/>
</dbReference>
<reference evidence="8" key="3">
    <citation type="submission" date="2025-09" db="UniProtKB">
        <authorList>
            <consortium name="Ensembl"/>
        </authorList>
    </citation>
    <scope>IDENTIFICATION</scope>
    <source>
        <strain evidence="8">breed Abyssinian</strain>
    </source>
</reference>
<evidence type="ECO:0000256" key="2">
    <source>
        <dbReference type="ARBA" id="ARBA00010881"/>
    </source>
</evidence>
<dbReference type="SUPFAM" id="SSF46689">
    <property type="entry name" value="Homeodomain-like"/>
    <property type="match status" value="2"/>
</dbReference>
<dbReference type="InterPro" id="IPR050863">
    <property type="entry name" value="CenT-Element_Derived"/>
</dbReference>
<evidence type="ECO:0000256" key="3">
    <source>
        <dbReference type="ARBA" id="ARBA00023125"/>
    </source>
</evidence>
<keyword evidence="3 5" id="KW-0238">DNA-binding</keyword>
<evidence type="ECO:0000313" key="9">
    <source>
        <dbReference type="Proteomes" id="UP000823872"/>
    </source>
</evidence>
<evidence type="ECO:0000256" key="5">
    <source>
        <dbReference type="PROSITE-ProRule" id="PRU00320"/>
    </source>
</evidence>
<dbReference type="Gene3D" id="1.10.10.10">
    <property type="entry name" value="Winged helix-like DNA-binding domain superfamily/Winged helix DNA-binding domain"/>
    <property type="match status" value="1"/>
</dbReference>
<dbReference type="Pfam" id="PF03221">
    <property type="entry name" value="HTH_Tnp_Tc5"/>
    <property type="match status" value="1"/>
</dbReference>
<feature type="domain" description="HTH CENPB-type" evidence="7">
    <location>
        <begin position="78"/>
        <end position="157"/>
    </location>
</feature>
<reference evidence="8 9" key="1">
    <citation type="submission" date="2021-02" db="EMBL/GenBank/DDBJ databases">
        <title>Safari Cat Assemblies.</title>
        <authorList>
            <person name="Bredemeyer K.R."/>
            <person name="Murphy W.J."/>
        </authorList>
    </citation>
    <scope>NUCLEOTIDE SEQUENCE [LARGE SCALE GENOMIC DNA]</scope>
</reference>
<dbReference type="InterPro" id="IPR004875">
    <property type="entry name" value="DDE_SF_endonuclease_dom"/>
</dbReference>
<name>A0ABI7VR32_FELCA</name>
<comment type="similarity">
    <text evidence="2">Belongs to the tigger transposable element derived protein family.</text>
</comment>